<keyword evidence="1" id="KW-0694">RNA-binding</keyword>
<dbReference type="SUPFAM" id="SSF54768">
    <property type="entry name" value="dsRNA-binding domain-like"/>
    <property type="match status" value="1"/>
</dbReference>
<reference evidence="3" key="1">
    <citation type="journal article" date="2021" name="PeerJ">
        <title>Extensive microbial diversity within the chicken gut microbiome revealed by metagenomics and culture.</title>
        <authorList>
            <person name="Gilroy R."/>
            <person name="Ravi A."/>
            <person name="Getino M."/>
            <person name="Pursley I."/>
            <person name="Horton D.L."/>
            <person name="Alikhan N.F."/>
            <person name="Baker D."/>
            <person name="Gharbi K."/>
            <person name="Hall N."/>
            <person name="Watson M."/>
            <person name="Adriaenssens E.M."/>
            <person name="Foster-Nyarko E."/>
            <person name="Jarju S."/>
            <person name="Secka A."/>
            <person name="Antonio M."/>
            <person name="Oren A."/>
            <person name="Chaudhuri R.R."/>
            <person name="La Ragione R."/>
            <person name="Hildebrand F."/>
            <person name="Pallen M.J."/>
        </authorList>
    </citation>
    <scope>NUCLEOTIDE SEQUENCE</scope>
    <source>
        <strain evidence="3">CHK171-7178</strain>
    </source>
</reference>
<evidence type="ECO:0000256" key="1">
    <source>
        <dbReference type="PROSITE-ProRule" id="PRU00266"/>
    </source>
</evidence>
<feature type="non-terminal residue" evidence="3">
    <location>
        <position position="519"/>
    </location>
</feature>
<dbReference type="AlphaFoldDB" id="A0A921KES9"/>
<dbReference type="CDD" id="cd10845">
    <property type="entry name" value="DSRM_RNAse_III_family"/>
    <property type="match status" value="1"/>
</dbReference>
<accession>A0A921KES9</accession>
<dbReference type="InterPro" id="IPR014720">
    <property type="entry name" value="dsRBD_dom"/>
</dbReference>
<evidence type="ECO:0000313" key="4">
    <source>
        <dbReference type="Proteomes" id="UP000698173"/>
    </source>
</evidence>
<proteinExistence type="predicted"/>
<feature type="domain" description="DRBM" evidence="2">
    <location>
        <begin position="141"/>
        <end position="210"/>
    </location>
</feature>
<comment type="caution">
    <text evidence="3">The sequence shown here is derived from an EMBL/GenBank/DDBJ whole genome shotgun (WGS) entry which is preliminary data.</text>
</comment>
<organism evidence="3 4">
    <name type="scientific">Sporosarcina psychrophila</name>
    <name type="common">Bacillus psychrophilus</name>
    <dbReference type="NCBI Taxonomy" id="1476"/>
    <lineage>
        <taxon>Bacteria</taxon>
        <taxon>Bacillati</taxon>
        <taxon>Bacillota</taxon>
        <taxon>Bacilli</taxon>
        <taxon>Bacillales</taxon>
        <taxon>Caryophanaceae</taxon>
        <taxon>Sporosarcina</taxon>
    </lineage>
</organism>
<evidence type="ECO:0000313" key="3">
    <source>
        <dbReference type="EMBL" id="HJF32339.1"/>
    </source>
</evidence>
<evidence type="ECO:0000259" key="2">
    <source>
        <dbReference type="PROSITE" id="PS50137"/>
    </source>
</evidence>
<dbReference type="EMBL" id="DYWT01000186">
    <property type="protein sequence ID" value="HJF32339.1"/>
    <property type="molecule type" value="Genomic_DNA"/>
</dbReference>
<dbReference type="PROSITE" id="PS50137">
    <property type="entry name" value="DS_RBD"/>
    <property type="match status" value="1"/>
</dbReference>
<dbReference type="Pfam" id="PF00035">
    <property type="entry name" value="dsrm"/>
    <property type="match status" value="1"/>
</dbReference>
<name>A0A921KES9_SPOPS</name>
<reference evidence="3" key="2">
    <citation type="submission" date="2021-09" db="EMBL/GenBank/DDBJ databases">
        <authorList>
            <person name="Gilroy R."/>
        </authorList>
    </citation>
    <scope>NUCLEOTIDE SEQUENCE</scope>
    <source>
        <strain evidence="3">CHK171-7178</strain>
    </source>
</reference>
<dbReference type="Gene3D" id="3.30.160.20">
    <property type="match status" value="1"/>
</dbReference>
<gene>
    <name evidence="3" type="ORF">K8V56_11280</name>
</gene>
<protein>
    <submittedName>
        <fullName evidence="3">DsRNA-binding protein</fullName>
    </submittedName>
</protein>
<sequence length="519" mass="58808">MNKLFINHINENYIQISHRSSFNCNTELFNATVSVGKSLEDLICACRSLSIEGADGNNLSIMTSSLKKKLRELVVTNFPLTKVYQQTEFGPGVKQEEINSPSMIIQIFQFYLGAISNCDIILHLKFFVESLSITESFVGKPPKTLLHEYFQRHQHIIPTYKTTLAGGTEHAPIYESEIALPNGQIFIGSGESKKKAENNVASLVCNHLNLKNNKKQILKSNSIISAWGGVQKPNVKECYINNELNMAFGFSNNFNSIQAFIPPRIKGKNRSISSHRDLATLGSHYISLLASVSLLEIIKNGQNVIDRTTLGIMVLSEKNFMRFYNSGFISIDSLPYKGHPDYTTISYYVDCIQALFGMSLLNLITKNSKIQYNELICSSSATNWLYKRIKNYNLDEESNKDIIPTLTLHRMQKYGFVFKLIKNLDVYQLEIAHIRNGDNFVIYADPLIQTRKDAMTRLAGSCLKALDRLEGVFLEPPRSEDSKKNQKKLISYLLRNISEDRPVVLSEEQLSVISKKKNE</sequence>
<dbReference type="GO" id="GO:0003723">
    <property type="term" value="F:RNA binding"/>
    <property type="evidence" value="ECO:0007669"/>
    <property type="project" value="UniProtKB-UniRule"/>
</dbReference>
<dbReference type="SMART" id="SM00358">
    <property type="entry name" value="DSRM"/>
    <property type="match status" value="1"/>
</dbReference>
<dbReference type="Proteomes" id="UP000698173">
    <property type="component" value="Unassembled WGS sequence"/>
</dbReference>